<dbReference type="EMBL" id="VLJT01000040">
    <property type="protein sequence ID" value="TWH10367.1"/>
    <property type="molecule type" value="Genomic_DNA"/>
</dbReference>
<dbReference type="AlphaFoldDB" id="A0A562DLE1"/>
<feature type="region of interest" description="Disordered" evidence="1">
    <location>
        <begin position="40"/>
        <end position="81"/>
    </location>
</feature>
<feature type="compositionally biased region" description="Basic and acidic residues" evidence="1">
    <location>
        <begin position="64"/>
        <end position="73"/>
    </location>
</feature>
<sequence>MGRQSLYTEEFRKDAIVLYRAADGQRTYAAVAADEGLHDAIRDADGQPGAGGERADGPVGRPLEAGEYRDRPFHRLRARPR</sequence>
<organism evidence="2 3">
    <name type="scientific">Rhodococcus rhodochrous J45</name>
    <dbReference type="NCBI Taxonomy" id="935266"/>
    <lineage>
        <taxon>Bacteria</taxon>
        <taxon>Bacillati</taxon>
        <taxon>Actinomycetota</taxon>
        <taxon>Actinomycetes</taxon>
        <taxon>Mycobacteriales</taxon>
        <taxon>Nocardiaceae</taxon>
        <taxon>Rhodococcus</taxon>
    </lineage>
</organism>
<evidence type="ECO:0000313" key="3">
    <source>
        <dbReference type="Proteomes" id="UP000317573"/>
    </source>
</evidence>
<proteinExistence type="predicted"/>
<name>A0A562DLE1_RHORH</name>
<evidence type="ECO:0000313" key="2">
    <source>
        <dbReference type="EMBL" id="TWH10367.1"/>
    </source>
</evidence>
<accession>A0A562DLE1</accession>
<evidence type="ECO:0000256" key="1">
    <source>
        <dbReference type="SAM" id="MobiDB-lite"/>
    </source>
</evidence>
<gene>
    <name evidence="2" type="ORF">L618_004000000220</name>
</gene>
<comment type="caution">
    <text evidence="2">The sequence shown here is derived from an EMBL/GenBank/DDBJ whole genome shotgun (WGS) entry which is preliminary data.</text>
</comment>
<evidence type="ECO:0008006" key="4">
    <source>
        <dbReference type="Google" id="ProtNLM"/>
    </source>
</evidence>
<reference evidence="2 3" key="1">
    <citation type="submission" date="2019-07" db="EMBL/GenBank/DDBJ databases">
        <title>Genome sequencing of lignin-degrading bacterial isolates.</title>
        <authorList>
            <person name="Gladden J."/>
        </authorList>
    </citation>
    <scope>NUCLEOTIDE SEQUENCE [LARGE SCALE GENOMIC DNA]</scope>
    <source>
        <strain evidence="2 3">J45</strain>
    </source>
</reference>
<protein>
    <recommendedName>
        <fullName evidence="4">Transposase</fullName>
    </recommendedName>
</protein>
<dbReference type="Proteomes" id="UP000317573">
    <property type="component" value="Unassembled WGS sequence"/>
</dbReference>